<organism evidence="1 2">
    <name type="scientific">Helianthus annuus</name>
    <name type="common">Common sunflower</name>
    <dbReference type="NCBI Taxonomy" id="4232"/>
    <lineage>
        <taxon>Eukaryota</taxon>
        <taxon>Viridiplantae</taxon>
        <taxon>Streptophyta</taxon>
        <taxon>Embryophyta</taxon>
        <taxon>Tracheophyta</taxon>
        <taxon>Spermatophyta</taxon>
        <taxon>Magnoliopsida</taxon>
        <taxon>eudicotyledons</taxon>
        <taxon>Gunneridae</taxon>
        <taxon>Pentapetalae</taxon>
        <taxon>asterids</taxon>
        <taxon>campanulids</taxon>
        <taxon>Asterales</taxon>
        <taxon>Asteraceae</taxon>
        <taxon>Asteroideae</taxon>
        <taxon>Heliantheae alliance</taxon>
        <taxon>Heliantheae</taxon>
        <taxon>Helianthus</taxon>
    </lineage>
</organism>
<protein>
    <submittedName>
        <fullName evidence="1">Aminopeptidase</fullName>
        <ecNumber evidence="1">3.4.11.-</ecNumber>
    </submittedName>
</protein>
<reference evidence="1" key="1">
    <citation type="journal article" date="2017" name="Nature">
        <title>The sunflower genome provides insights into oil metabolism, flowering and Asterid evolution.</title>
        <authorList>
            <person name="Badouin H."/>
            <person name="Gouzy J."/>
            <person name="Grassa C.J."/>
            <person name="Murat F."/>
            <person name="Staton S.E."/>
            <person name="Cottret L."/>
            <person name="Lelandais-Briere C."/>
            <person name="Owens G.L."/>
            <person name="Carrere S."/>
            <person name="Mayjonade B."/>
            <person name="Legrand L."/>
            <person name="Gill N."/>
            <person name="Kane N.C."/>
            <person name="Bowers J.E."/>
            <person name="Hubner S."/>
            <person name="Bellec A."/>
            <person name="Berard A."/>
            <person name="Berges H."/>
            <person name="Blanchet N."/>
            <person name="Boniface M.C."/>
            <person name="Brunel D."/>
            <person name="Catrice O."/>
            <person name="Chaidir N."/>
            <person name="Claudel C."/>
            <person name="Donnadieu C."/>
            <person name="Faraut T."/>
            <person name="Fievet G."/>
            <person name="Helmstetter N."/>
            <person name="King M."/>
            <person name="Knapp S.J."/>
            <person name="Lai Z."/>
            <person name="Le Paslier M.C."/>
            <person name="Lippi Y."/>
            <person name="Lorenzon L."/>
            <person name="Mandel J.R."/>
            <person name="Marage G."/>
            <person name="Marchand G."/>
            <person name="Marquand E."/>
            <person name="Bret-Mestries E."/>
            <person name="Morien E."/>
            <person name="Nambeesan S."/>
            <person name="Nguyen T."/>
            <person name="Pegot-Espagnet P."/>
            <person name="Pouilly N."/>
            <person name="Raftis F."/>
            <person name="Sallet E."/>
            <person name="Schiex T."/>
            <person name="Thomas J."/>
            <person name="Vandecasteele C."/>
            <person name="Vares D."/>
            <person name="Vear F."/>
            <person name="Vautrin S."/>
            <person name="Crespi M."/>
            <person name="Mangin B."/>
            <person name="Burke J.M."/>
            <person name="Salse J."/>
            <person name="Munos S."/>
            <person name="Vincourt P."/>
            <person name="Rieseberg L.H."/>
            <person name="Langlade N.B."/>
        </authorList>
    </citation>
    <scope>NUCLEOTIDE SEQUENCE</scope>
    <source>
        <tissue evidence="1">Leaves</tissue>
    </source>
</reference>
<accession>A0A9K3EES9</accession>
<dbReference type="EC" id="3.4.11.-" evidence="1"/>
<dbReference type="Gramene" id="mRNA:HanXRQr2_Chr13g0569971">
    <property type="protein sequence ID" value="mRNA:HanXRQr2_Chr13g0569971"/>
    <property type="gene ID" value="HanXRQr2_Chr13g0569971"/>
</dbReference>
<comment type="caution">
    <text evidence="1">The sequence shown here is derived from an EMBL/GenBank/DDBJ whole genome shotgun (WGS) entry which is preliminary data.</text>
</comment>
<proteinExistence type="predicted"/>
<evidence type="ECO:0000313" key="1">
    <source>
        <dbReference type="EMBL" id="KAF5771872.1"/>
    </source>
</evidence>
<dbReference type="AlphaFoldDB" id="A0A9K3EES9"/>
<dbReference type="EMBL" id="MNCJ02000328">
    <property type="protein sequence ID" value="KAF5771872.1"/>
    <property type="molecule type" value="Genomic_DNA"/>
</dbReference>
<gene>
    <name evidence="1" type="ORF">HanXRQr2_Chr13g0569971</name>
</gene>
<dbReference type="GO" id="GO:0004177">
    <property type="term" value="F:aminopeptidase activity"/>
    <property type="evidence" value="ECO:0007669"/>
    <property type="project" value="UniProtKB-KW"/>
</dbReference>
<reference evidence="1" key="2">
    <citation type="submission" date="2020-06" db="EMBL/GenBank/DDBJ databases">
        <title>Helianthus annuus Genome sequencing and assembly Release 2.</title>
        <authorList>
            <person name="Gouzy J."/>
            <person name="Langlade N."/>
            <person name="Munos S."/>
        </authorList>
    </citation>
    <scope>NUCLEOTIDE SEQUENCE</scope>
    <source>
        <tissue evidence="1">Leaves</tissue>
    </source>
</reference>
<keyword evidence="1" id="KW-0645">Protease</keyword>
<sequence>MKFDMGGLVADLGDAKAIGQIKPLGVEVATLDCYAIGFICG</sequence>
<keyword evidence="1" id="KW-0031">Aminopeptidase</keyword>
<dbReference type="Proteomes" id="UP000215914">
    <property type="component" value="Unassembled WGS sequence"/>
</dbReference>
<name>A0A9K3EES9_HELAN</name>
<evidence type="ECO:0000313" key="2">
    <source>
        <dbReference type="Proteomes" id="UP000215914"/>
    </source>
</evidence>
<keyword evidence="2" id="KW-1185">Reference proteome</keyword>
<keyword evidence="1" id="KW-0378">Hydrolase</keyword>